<evidence type="ECO:0000313" key="1">
    <source>
        <dbReference type="EMBL" id="KFM66390.1"/>
    </source>
</evidence>
<accession>A0A087TMQ1</accession>
<reference evidence="1 2" key="1">
    <citation type="submission" date="2013-11" db="EMBL/GenBank/DDBJ databases">
        <title>Genome sequencing of Stegodyphus mimosarum.</title>
        <authorList>
            <person name="Bechsgaard J."/>
        </authorList>
    </citation>
    <scope>NUCLEOTIDE SEQUENCE [LARGE SCALE GENOMIC DNA]</scope>
</reference>
<sequence>RASLPTRRSQQPKFYLLRKQFAMNLAVISRSCCQSTMR</sequence>
<organism evidence="1 2">
    <name type="scientific">Stegodyphus mimosarum</name>
    <name type="common">African social velvet spider</name>
    <dbReference type="NCBI Taxonomy" id="407821"/>
    <lineage>
        <taxon>Eukaryota</taxon>
        <taxon>Metazoa</taxon>
        <taxon>Ecdysozoa</taxon>
        <taxon>Arthropoda</taxon>
        <taxon>Chelicerata</taxon>
        <taxon>Arachnida</taxon>
        <taxon>Araneae</taxon>
        <taxon>Araneomorphae</taxon>
        <taxon>Entelegynae</taxon>
        <taxon>Eresoidea</taxon>
        <taxon>Eresidae</taxon>
        <taxon>Stegodyphus</taxon>
    </lineage>
</organism>
<dbReference type="Proteomes" id="UP000054359">
    <property type="component" value="Unassembled WGS sequence"/>
</dbReference>
<keyword evidence="2" id="KW-1185">Reference proteome</keyword>
<feature type="non-terminal residue" evidence="1">
    <location>
        <position position="38"/>
    </location>
</feature>
<dbReference type="EMBL" id="KK115932">
    <property type="protein sequence ID" value="KFM66390.1"/>
    <property type="molecule type" value="Genomic_DNA"/>
</dbReference>
<evidence type="ECO:0000313" key="2">
    <source>
        <dbReference type="Proteomes" id="UP000054359"/>
    </source>
</evidence>
<proteinExistence type="predicted"/>
<gene>
    <name evidence="1" type="ORF">X975_10162</name>
</gene>
<feature type="non-terminal residue" evidence="1">
    <location>
        <position position="1"/>
    </location>
</feature>
<protein>
    <submittedName>
        <fullName evidence="1">Uncharacterized protein</fullName>
    </submittedName>
</protein>
<name>A0A087TMQ1_STEMI</name>
<dbReference type="AlphaFoldDB" id="A0A087TMQ1"/>